<dbReference type="HOGENOM" id="CLU_1046402_0_0_1"/>
<evidence type="ECO:0000313" key="3">
    <source>
        <dbReference type="Proteomes" id="UP000008783"/>
    </source>
</evidence>
<evidence type="ECO:0000313" key="2">
    <source>
        <dbReference type="EMBL" id="EFP80062.1"/>
    </source>
</evidence>
<feature type="region of interest" description="Disordered" evidence="1">
    <location>
        <begin position="140"/>
        <end position="233"/>
    </location>
</feature>
<dbReference type="VEuPathDB" id="FungiDB:PGTG_05287"/>
<dbReference type="AlphaFoldDB" id="E3K6W3"/>
<dbReference type="KEGG" id="pgr:PGTG_05287"/>
<evidence type="ECO:0000256" key="1">
    <source>
        <dbReference type="SAM" id="MobiDB-lite"/>
    </source>
</evidence>
<reference key="1">
    <citation type="submission" date="2007-01" db="EMBL/GenBank/DDBJ databases">
        <title>The Genome Sequence of Puccinia graminis f. sp. tritici Strain CRL 75-36-700-3.</title>
        <authorList>
            <consortium name="The Broad Institute Genome Sequencing Platform"/>
            <person name="Birren B."/>
            <person name="Lander E."/>
            <person name="Galagan J."/>
            <person name="Nusbaum C."/>
            <person name="Devon K."/>
            <person name="Cuomo C."/>
            <person name="Jaffe D."/>
            <person name="Butler J."/>
            <person name="Alvarez P."/>
            <person name="Gnerre S."/>
            <person name="Grabherr M."/>
            <person name="Mauceli E."/>
            <person name="Brockman W."/>
            <person name="Young S."/>
            <person name="LaButti K."/>
            <person name="Sykes S."/>
            <person name="DeCaprio D."/>
            <person name="Crawford M."/>
            <person name="Koehrsen M."/>
            <person name="Engels R."/>
            <person name="Montgomery P."/>
            <person name="Pearson M."/>
            <person name="Howarth C."/>
            <person name="Larson L."/>
            <person name="White J."/>
            <person name="Zeng Q."/>
            <person name="Kodira C."/>
            <person name="Yandava C."/>
            <person name="Alvarado L."/>
            <person name="O'Leary S."/>
            <person name="Szabo L."/>
            <person name="Dean R."/>
            <person name="Schein J."/>
        </authorList>
    </citation>
    <scope>NUCLEOTIDE SEQUENCE</scope>
    <source>
        <strain>CRL 75-36-700-3</strain>
    </source>
</reference>
<dbReference type="EMBL" id="DS178274">
    <property type="protein sequence ID" value="EFP80062.1"/>
    <property type="molecule type" value="Genomic_DNA"/>
</dbReference>
<dbReference type="GeneID" id="10534079"/>
<gene>
    <name evidence="2" type="ORF">PGTG_05287</name>
</gene>
<feature type="compositionally biased region" description="Low complexity" evidence="1">
    <location>
        <begin position="166"/>
        <end position="192"/>
    </location>
</feature>
<reference evidence="3" key="2">
    <citation type="journal article" date="2011" name="Proc. Natl. Acad. Sci. U.S.A.">
        <title>Obligate biotrophy features unraveled by the genomic analysis of rust fungi.</title>
        <authorList>
            <person name="Duplessis S."/>
            <person name="Cuomo C.A."/>
            <person name="Lin Y.-C."/>
            <person name="Aerts A."/>
            <person name="Tisserant E."/>
            <person name="Veneault-Fourrey C."/>
            <person name="Joly D.L."/>
            <person name="Hacquard S."/>
            <person name="Amselem J."/>
            <person name="Cantarel B.L."/>
            <person name="Chiu R."/>
            <person name="Coutinho P.M."/>
            <person name="Feau N."/>
            <person name="Field M."/>
            <person name="Frey P."/>
            <person name="Gelhaye E."/>
            <person name="Goldberg J."/>
            <person name="Grabherr M.G."/>
            <person name="Kodira C.D."/>
            <person name="Kohler A."/>
            <person name="Kuees U."/>
            <person name="Lindquist E.A."/>
            <person name="Lucas S.M."/>
            <person name="Mago R."/>
            <person name="Mauceli E."/>
            <person name="Morin E."/>
            <person name="Murat C."/>
            <person name="Pangilinan J.L."/>
            <person name="Park R."/>
            <person name="Pearson M."/>
            <person name="Quesneville H."/>
            <person name="Rouhier N."/>
            <person name="Sakthikumar S."/>
            <person name="Salamov A.A."/>
            <person name="Schmutz J."/>
            <person name="Selles B."/>
            <person name="Shapiro H."/>
            <person name="Tanguay P."/>
            <person name="Tuskan G.A."/>
            <person name="Henrissat B."/>
            <person name="Van de Peer Y."/>
            <person name="Rouze P."/>
            <person name="Ellis J.G."/>
            <person name="Dodds P.N."/>
            <person name="Schein J.E."/>
            <person name="Zhong S."/>
            <person name="Hamelin R.C."/>
            <person name="Grigoriev I.V."/>
            <person name="Szabo L.J."/>
            <person name="Martin F."/>
        </authorList>
    </citation>
    <scope>NUCLEOTIDE SEQUENCE [LARGE SCALE GENOMIC DNA]</scope>
    <source>
        <strain evidence="3">CRL 75-36-700-3 / race SCCL</strain>
    </source>
</reference>
<sequence>MSSTPSSPLDPHGPLTDQQSRDAYMNARRQLPREIPPATEQLRPARREQIDLSHLNLSDIPLPGATSHEPPMTPISRWLRNIEPLSPTTDLALRTESYSSPESDGSMDTASTSSVVADRNQQSPTRIIAFTREGLFIPEGISPTNARHRPADIHPIAGPSNARMVSPSPAANSDSDSPVLSSSPAKKSSNSAGMVSSSPTKKTVKVNGKGKAPGRSDGKKKHGVPTANLPRRPVVKIPKSMASLRKGPSQQIIGSFPFHPFFPPSFPTTYLLLSGMWLPM</sequence>
<keyword evidence="3" id="KW-1185">Reference proteome</keyword>
<dbReference type="Proteomes" id="UP000008783">
    <property type="component" value="Unassembled WGS sequence"/>
</dbReference>
<feature type="region of interest" description="Disordered" evidence="1">
    <location>
        <begin position="1"/>
        <end position="46"/>
    </location>
</feature>
<protein>
    <submittedName>
        <fullName evidence="2">Uncharacterized protein</fullName>
    </submittedName>
</protein>
<organism evidence="2 3">
    <name type="scientific">Puccinia graminis f. sp. tritici (strain CRL 75-36-700-3 / race SCCL)</name>
    <name type="common">Black stem rust fungus</name>
    <dbReference type="NCBI Taxonomy" id="418459"/>
    <lineage>
        <taxon>Eukaryota</taxon>
        <taxon>Fungi</taxon>
        <taxon>Dikarya</taxon>
        <taxon>Basidiomycota</taxon>
        <taxon>Pucciniomycotina</taxon>
        <taxon>Pucciniomycetes</taxon>
        <taxon>Pucciniales</taxon>
        <taxon>Pucciniaceae</taxon>
        <taxon>Puccinia</taxon>
    </lineage>
</organism>
<dbReference type="OrthoDB" id="2507215at2759"/>
<feature type="region of interest" description="Disordered" evidence="1">
    <location>
        <begin position="96"/>
        <end position="121"/>
    </location>
</feature>
<dbReference type="InParanoid" id="E3K6W3"/>
<accession>E3K6W3</accession>
<dbReference type="RefSeq" id="XP_003324481.1">
    <property type="nucleotide sequence ID" value="XM_003324433.1"/>
</dbReference>
<name>E3K6W3_PUCGT</name>
<proteinExistence type="predicted"/>